<protein>
    <submittedName>
        <fullName evidence="1">Uncharacterized protein</fullName>
    </submittedName>
</protein>
<dbReference type="AlphaFoldDB" id="A0A8J9YE45"/>
<dbReference type="OrthoDB" id="7201621at2759"/>
<feature type="non-terminal residue" evidence="1">
    <location>
        <position position="271"/>
    </location>
</feature>
<keyword evidence="2" id="KW-1185">Reference proteome</keyword>
<evidence type="ECO:0000313" key="1">
    <source>
        <dbReference type="EMBL" id="CAH0727424.1"/>
    </source>
</evidence>
<dbReference type="EMBL" id="OV170226">
    <property type="protein sequence ID" value="CAH0727424.1"/>
    <property type="molecule type" value="Genomic_DNA"/>
</dbReference>
<reference evidence="1" key="1">
    <citation type="submission" date="2021-12" db="EMBL/GenBank/DDBJ databases">
        <authorList>
            <person name="Martin H S."/>
        </authorList>
    </citation>
    <scope>NUCLEOTIDE SEQUENCE</scope>
</reference>
<name>A0A8J9YE45_9NEOP</name>
<accession>A0A8J9YE45</accession>
<dbReference type="Proteomes" id="UP000838878">
    <property type="component" value="Chromosome 6"/>
</dbReference>
<organism evidence="1 2">
    <name type="scientific">Brenthis ino</name>
    <name type="common">lesser marbled fritillary</name>
    <dbReference type="NCBI Taxonomy" id="405034"/>
    <lineage>
        <taxon>Eukaryota</taxon>
        <taxon>Metazoa</taxon>
        <taxon>Ecdysozoa</taxon>
        <taxon>Arthropoda</taxon>
        <taxon>Hexapoda</taxon>
        <taxon>Insecta</taxon>
        <taxon>Pterygota</taxon>
        <taxon>Neoptera</taxon>
        <taxon>Endopterygota</taxon>
        <taxon>Lepidoptera</taxon>
        <taxon>Glossata</taxon>
        <taxon>Ditrysia</taxon>
        <taxon>Papilionoidea</taxon>
        <taxon>Nymphalidae</taxon>
        <taxon>Heliconiinae</taxon>
        <taxon>Argynnini</taxon>
        <taxon>Brenthis</taxon>
    </lineage>
</organism>
<proteinExistence type="predicted"/>
<evidence type="ECO:0000313" key="2">
    <source>
        <dbReference type="Proteomes" id="UP000838878"/>
    </source>
</evidence>
<sequence>MACCFNEIGEYAVTPILISPSEPDPCCFGTATYCPYLPRCSKKQTDCCETKPQSKYPRISTSTHNSCSEHFERLQSPTSPKYQTAHLPKEYCPTCKSPCKPVKTKYVIPCYRYEDGRIVGKLPVSAFKRNGMQDQEHSKLLGAANFLTRCPRDVSIECEIRPYGIKVNDPVKVPLYDNHGFNSCLLKKKPIDVALEDVNQPTTLMRRACEVAVGARPRRKPFVVSSFSADPDQEVHRYVSEDERTILCAGSKKKLSEKQRIKYIHYRASIN</sequence>
<gene>
    <name evidence="1" type="ORF">BINO364_LOCUS12767</name>
</gene>